<evidence type="ECO:0000256" key="3">
    <source>
        <dbReference type="ARBA" id="ARBA00022448"/>
    </source>
</evidence>
<dbReference type="PROSITE" id="PS50283">
    <property type="entry name" value="NA_SOLUT_SYMP_3"/>
    <property type="match status" value="1"/>
</dbReference>
<keyword evidence="7 12" id="KW-1133">Transmembrane helix</keyword>
<reference evidence="13" key="1">
    <citation type="submission" date="2018-05" db="EMBL/GenBank/DDBJ databases">
        <authorList>
            <person name="Lanie J.A."/>
            <person name="Ng W.-L."/>
            <person name="Kazmierczak K.M."/>
            <person name="Andrzejewski T.M."/>
            <person name="Davidsen T.M."/>
            <person name="Wayne K.J."/>
            <person name="Tettelin H."/>
            <person name="Glass J.I."/>
            <person name="Rusch D."/>
            <person name="Podicherti R."/>
            <person name="Tsui H.-C.T."/>
            <person name="Winkler M.E."/>
        </authorList>
    </citation>
    <scope>NUCLEOTIDE SEQUENCE</scope>
</reference>
<keyword evidence="5 12" id="KW-0812">Transmembrane</keyword>
<dbReference type="GO" id="GO:0005886">
    <property type="term" value="C:plasma membrane"/>
    <property type="evidence" value="ECO:0007669"/>
    <property type="project" value="UniProtKB-SubCell"/>
</dbReference>
<dbReference type="AlphaFoldDB" id="A0A382E9R7"/>
<dbReference type="GO" id="GO:0015293">
    <property type="term" value="F:symporter activity"/>
    <property type="evidence" value="ECO:0007669"/>
    <property type="project" value="UniProtKB-KW"/>
</dbReference>
<feature type="transmembrane region" description="Helical" evidence="12">
    <location>
        <begin position="6"/>
        <end position="24"/>
    </location>
</feature>
<dbReference type="InterPro" id="IPR001734">
    <property type="entry name" value="Na/solute_symporter"/>
</dbReference>
<dbReference type="PANTHER" id="PTHR48086">
    <property type="entry name" value="SODIUM/PROLINE SYMPORTER-RELATED"/>
    <property type="match status" value="1"/>
</dbReference>
<keyword evidence="3" id="KW-0813">Transport</keyword>
<evidence type="ECO:0000256" key="2">
    <source>
        <dbReference type="ARBA" id="ARBA00006434"/>
    </source>
</evidence>
<feature type="transmembrane region" description="Helical" evidence="12">
    <location>
        <begin position="316"/>
        <end position="337"/>
    </location>
</feature>
<evidence type="ECO:0000256" key="4">
    <source>
        <dbReference type="ARBA" id="ARBA00022475"/>
    </source>
</evidence>
<feature type="transmembrane region" description="Helical" evidence="12">
    <location>
        <begin position="159"/>
        <end position="176"/>
    </location>
</feature>
<dbReference type="EMBL" id="UINC01043083">
    <property type="protein sequence ID" value="SVB46607.1"/>
    <property type="molecule type" value="Genomic_DNA"/>
</dbReference>
<dbReference type="Pfam" id="PF00474">
    <property type="entry name" value="SSF"/>
    <property type="match status" value="1"/>
</dbReference>
<dbReference type="GO" id="GO:0006814">
    <property type="term" value="P:sodium ion transport"/>
    <property type="evidence" value="ECO:0007669"/>
    <property type="project" value="UniProtKB-KW"/>
</dbReference>
<feature type="transmembrane region" description="Helical" evidence="12">
    <location>
        <begin position="188"/>
        <end position="206"/>
    </location>
</feature>
<keyword evidence="11" id="KW-0739">Sodium transport</keyword>
<dbReference type="Gene3D" id="1.20.1730.10">
    <property type="entry name" value="Sodium/glucose cotransporter"/>
    <property type="match status" value="1"/>
</dbReference>
<name>A0A382E9R7_9ZZZZ</name>
<protein>
    <recommendedName>
        <fullName evidence="14">Na+/pantothenate symporter PanF</fullName>
    </recommendedName>
</protein>
<comment type="subcellular location">
    <subcellularLocation>
        <location evidence="1">Cell membrane</location>
        <topology evidence="1">Multi-pass membrane protein</topology>
    </subcellularLocation>
</comment>
<dbReference type="InterPro" id="IPR038377">
    <property type="entry name" value="Na/Glc_symporter_sf"/>
</dbReference>
<evidence type="ECO:0000256" key="11">
    <source>
        <dbReference type="ARBA" id="ARBA00023201"/>
    </source>
</evidence>
<proteinExistence type="inferred from homology"/>
<sequence length="487" mass="53465">MNDLLTIGIILSIYFIVSIGIGIYGRSKESSAEDYFVASRKINPWVLFCTLAATNFSAFFFLGFAGASYRAGWGFYGIMAMGTSLVGLSILLLGIPIHKLGKEKGYVTPPELIAGETNSKHLGWLYGIVLVVFTLPYLATQPMGAGILLETLSGGEIPYFTGALLLTCVMIIYLVLGGMKSSAMTDVFQGILMFSILIIFVIGFFIHEDIGGFSEAGQSLWDNKPDKFVREGNFTWEIIFSFTILWPITVPMFPQLFSRFYIAEDDKAIRTAAWLYPTVVPILFLFPVIIGVYGNIVDFDHTLSKTESDNILPLVLTEYAPLWAGAIVCIGAIAAFMSTADSQILAMSSIITKDGLPAITEVKEENEKQIGRILIIILAIIGLVLAYNPPDTIFDIVSQAFTGLAVLFPTTVAVLYWDRVRANSCIISIIAGEVLVGWSYWAAETGNAIPDWFTQGFHFSTPVILITILTLWISTEIEERLSNNASS</sequence>
<dbReference type="PANTHER" id="PTHR48086:SF3">
    <property type="entry name" value="SODIUM_PROLINE SYMPORTER"/>
    <property type="match status" value="1"/>
</dbReference>
<feature type="transmembrane region" description="Helical" evidence="12">
    <location>
        <begin position="234"/>
        <end position="253"/>
    </location>
</feature>
<feature type="transmembrane region" description="Helical" evidence="12">
    <location>
        <begin position="45"/>
        <end position="67"/>
    </location>
</feature>
<feature type="transmembrane region" description="Helical" evidence="12">
    <location>
        <begin position="424"/>
        <end position="443"/>
    </location>
</feature>
<gene>
    <name evidence="13" type="ORF">METZ01_LOCUS199461</name>
</gene>
<feature type="transmembrane region" description="Helical" evidence="12">
    <location>
        <begin position="274"/>
        <end position="296"/>
    </location>
</feature>
<feature type="transmembrane region" description="Helical" evidence="12">
    <location>
        <begin position="455"/>
        <end position="473"/>
    </location>
</feature>
<keyword evidence="4" id="KW-1003">Cell membrane</keyword>
<feature type="transmembrane region" description="Helical" evidence="12">
    <location>
        <begin position="73"/>
        <end position="95"/>
    </location>
</feature>
<feature type="transmembrane region" description="Helical" evidence="12">
    <location>
        <begin position="373"/>
        <end position="390"/>
    </location>
</feature>
<evidence type="ECO:0008006" key="14">
    <source>
        <dbReference type="Google" id="ProtNLM"/>
    </source>
</evidence>
<comment type="similarity">
    <text evidence="2">Belongs to the sodium:solute symporter (SSF) (TC 2.A.21) family.</text>
</comment>
<evidence type="ECO:0000256" key="1">
    <source>
        <dbReference type="ARBA" id="ARBA00004651"/>
    </source>
</evidence>
<evidence type="ECO:0000313" key="13">
    <source>
        <dbReference type="EMBL" id="SVB46607.1"/>
    </source>
</evidence>
<evidence type="ECO:0000256" key="5">
    <source>
        <dbReference type="ARBA" id="ARBA00022692"/>
    </source>
</evidence>
<organism evidence="13">
    <name type="scientific">marine metagenome</name>
    <dbReference type="NCBI Taxonomy" id="408172"/>
    <lineage>
        <taxon>unclassified sequences</taxon>
        <taxon>metagenomes</taxon>
        <taxon>ecological metagenomes</taxon>
    </lineage>
</organism>
<dbReference type="CDD" id="cd10322">
    <property type="entry name" value="SLC5sbd"/>
    <property type="match status" value="1"/>
</dbReference>
<feature type="transmembrane region" description="Helical" evidence="12">
    <location>
        <begin position="396"/>
        <end position="417"/>
    </location>
</feature>
<keyword evidence="10 12" id="KW-0472">Membrane</keyword>
<evidence type="ECO:0000256" key="12">
    <source>
        <dbReference type="SAM" id="Phobius"/>
    </source>
</evidence>
<keyword evidence="8" id="KW-0915">Sodium</keyword>
<evidence type="ECO:0000256" key="6">
    <source>
        <dbReference type="ARBA" id="ARBA00022847"/>
    </source>
</evidence>
<feature type="transmembrane region" description="Helical" evidence="12">
    <location>
        <begin position="122"/>
        <end position="139"/>
    </location>
</feature>
<evidence type="ECO:0000256" key="9">
    <source>
        <dbReference type="ARBA" id="ARBA00023065"/>
    </source>
</evidence>
<keyword evidence="6" id="KW-0769">Symport</keyword>
<evidence type="ECO:0000256" key="7">
    <source>
        <dbReference type="ARBA" id="ARBA00022989"/>
    </source>
</evidence>
<keyword evidence="9" id="KW-0406">Ion transport</keyword>
<evidence type="ECO:0000256" key="10">
    <source>
        <dbReference type="ARBA" id="ARBA00023136"/>
    </source>
</evidence>
<accession>A0A382E9R7</accession>
<evidence type="ECO:0000256" key="8">
    <source>
        <dbReference type="ARBA" id="ARBA00023053"/>
    </source>
</evidence>
<dbReference type="InterPro" id="IPR050277">
    <property type="entry name" value="Sodium:Solute_Symporter"/>
</dbReference>